<evidence type="ECO:0000313" key="3">
    <source>
        <dbReference type="Proteomes" id="UP000800036"/>
    </source>
</evidence>
<evidence type="ECO:0000313" key="2">
    <source>
        <dbReference type="EMBL" id="KAF1978778.1"/>
    </source>
</evidence>
<name>A0A6A5VPU9_9PLEO</name>
<protein>
    <recommendedName>
        <fullName evidence="4">Glycine zipper 2TM domain-containing protein</fullName>
    </recommendedName>
</protein>
<feature type="compositionally biased region" description="Polar residues" evidence="1">
    <location>
        <begin position="18"/>
        <end position="29"/>
    </location>
</feature>
<dbReference type="PANTHER" id="PTHR37014:SF1">
    <property type="entry name" value="EXPRESSION LETHALITY PROTEIN HEL10, PUTATIVE (AFU_ORTHOLOGUE AFUA_1G06580)-RELATED"/>
    <property type="match status" value="1"/>
</dbReference>
<evidence type="ECO:0008006" key="4">
    <source>
        <dbReference type="Google" id="ProtNLM"/>
    </source>
</evidence>
<reference evidence="2" key="1">
    <citation type="journal article" date="2020" name="Stud. Mycol.">
        <title>101 Dothideomycetes genomes: a test case for predicting lifestyles and emergence of pathogens.</title>
        <authorList>
            <person name="Haridas S."/>
            <person name="Albert R."/>
            <person name="Binder M."/>
            <person name="Bloem J."/>
            <person name="Labutti K."/>
            <person name="Salamov A."/>
            <person name="Andreopoulos B."/>
            <person name="Baker S."/>
            <person name="Barry K."/>
            <person name="Bills G."/>
            <person name="Bluhm B."/>
            <person name="Cannon C."/>
            <person name="Castanera R."/>
            <person name="Culley D."/>
            <person name="Daum C."/>
            <person name="Ezra D."/>
            <person name="Gonzalez J."/>
            <person name="Henrissat B."/>
            <person name="Kuo A."/>
            <person name="Liang C."/>
            <person name="Lipzen A."/>
            <person name="Lutzoni F."/>
            <person name="Magnuson J."/>
            <person name="Mondo S."/>
            <person name="Nolan M."/>
            <person name="Ohm R."/>
            <person name="Pangilinan J."/>
            <person name="Park H.-J."/>
            <person name="Ramirez L."/>
            <person name="Alfaro M."/>
            <person name="Sun H."/>
            <person name="Tritt A."/>
            <person name="Yoshinaga Y."/>
            <person name="Zwiers L.-H."/>
            <person name="Turgeon B."/>
            <person name="Goodwin S."/>
            <person name="Spatafora J."/>
            <person name="Crous P."/>
            <person name="Grigoriev I."/>
        </authorList>
    </citation>
    <scope>NUCLEOTIDE SEQUENCE</scope>
    <source>
        <strain evidence="2">CBS 107.79</strain>
    </source>
</reference>
<dbReference type="Proteomes" id="UP000800036">
    <property type="component" value="Unassembled WGS sequence"/>
</dbReference>
<feature type="region of interest" description="Disordered" evidence="1">
    <location>
        <begin position="1"/>
        <end position="67"/>
    </location>
</feature>
<feature type="compositionally biased region" description="Low complexity" evidence="1">
    <location>
        <begin position="37"/>
        <end position="53"/>
    </location>
</feature>
<feature type="region of interest" description="Disordered" evidence="1">
    <location>
        <begin position="99"/>
        <end position="118"/>
    </location>
</feature>
<dbReference type="EMBL" id="ML976659">
    <property type="protein sequence ID" value="KAF1978778.1"/>
    <property type="molecule type" value="Genomic_DNA"/>
</dbReference>
<evidence type="ECO:0000256" key="1">
    <source>
        <dbReference type="SAM" id="MobiDB-lite"/>
    </source>
</evidence>
<dbReference type="PANTHER" id="PTHR37014">
    <property type="entry name" value="EXPRESSION LETHALITY PROTEIN HEL10, PUTATIVE (AFU_ORTHOLOGUE AFUA_1G06580)-RELATED"/>
    <property type="match status" value="1"/>
</dbReference>
<gene>
    <name evidence="2" type="ORF">BU23DRAFT_188219</name>
</gene>
<accession>A0A6A5VPU9</accession>
<keyword evidence="3" id="KW-1185">Reference proteome</keyword>
<dbReference type="AlphaFoldDB" id="A0A6A5VPU9"/>
<proteinExistence type="predicted"/>
<sequence>MFRNMQLIPRSAYGQQPYPGQTPAQQFPQQGAYPHDQYPQGQYAQPGQQNYGPTDPNSQAEGDRGLMGALGGGAAGYFGGNKMGGHGIIGAIAGSILGSKLEDKNKNKKHSQQGGYYH</sequence>
<organism evidence="2 3">
    <name type="scientific">Bimuria novae-zelandiae CBS 107.79</name>
    <dbReference type="NCBI Taxonomy" id="1447943"/>
    <lineage>
        <taxon>Eukaryota</taxon>
        <taxon>Fungi</taxon>
        <taxon>Dikarya</taxon>
        <taxon>Ascomycota</taxon>
        <taxon>Pezizomycotina</taxon>
        <taxon>Dothideomycetes</taxon>
        <taxon>Pleosporomycetidae</taxon>
        <taxon>Pleosporales</taxon>
        <taxon>Massarineae</taxon>
        <taxon>Didymosphaeriaceae</taxon>
        <taxon>Bimuria</taxon>
    </lineage>
</organism>